<dbReference type="Pfam" id="PF07883">
    <property type="entry name" value="Cupin_2"/>
    <property type="match status" value="1"/>
</dbReference>
<feature type="chain" id="PRO_5040842470" evidence="1">
    <location>
        <begin position="27"/>
        <end position="145"/>
    </location>
</feature>
<accession>A0A9X3UL90</accession>
<dbReference type="Gene3D" id="2.60.120.10">
    <property type="entry name" value="Jelly Rolls"/>
    <property type="match status" value="1"/>
</dbReference>
<sequence>MTAWPKARAFIALFAITAALAVPASAKDNYERVVPLLDTTTTVLGQPHAYPKGEAKVTSAIVTMMPGEETGIHFHPVPTYGYILDGELTVSYPGGVEKTYRKGQAVMEAVGTLHNGKNLGTGPVRILVVSMGVVGKSNTLFPKDE</sequence>
<dbReference type="SUPFAM" id="SSF51182">
    <property type="entry name" value="RmlC-like cupins"/>
    <property type="match status" value="1"/>
</dbReference>
<proteinExistence type="predicted"/>
<dbReference type="CDD" id="cd02236">
    <property type="entry name" value="cupin_CV2614-like"/>
    <property type="match status" value="1"/>
</dbReference>
<protein>
    <submittedName>
        <fullName evidence="3">Cupin domain-containing protein</fullName>
    </submittedName>
</protein>
<comment type="caution">
    <text evidence="3">The sequence shown here is derived from an EMBL/GenBank/DDBJ whole genome shotgun (WGS) entry which is preliminary data.</text>
</comment>
<dbReference type="InterPro" id="IPR011051">
    <property type="entry name" value="RmlC_Cupin_sf"/>
</dbReference>
<dbReference type="Proteomes" id="UP001151234">
    <property type="component" value="Unassembled WGS sequence"/>
</dbReference>
<evidence type="ECO:0000313" key="3">
    <source>
        <dbReference type="EMBL" id="MDA5401128.1"/>
    </source>
</evidence>
<dbReference type="RefSeq" id="WP_267992936.1">
    <property type="nucleotide sequence ID" value="NZ_JAPJZI010000001.1"/>
</dbReference>
<dbReference type="EMBL" id="JAPJZI010000001">
    <property type="protein sequence ID" value="MDA5401128.1"/>
    <property type="molecule type" value="Genomic_DNA"/>
</dbReference>
<dbReference type="AlphaFoldDB" id="A0A9X3UL90"/>
<gene>
    <name evidence="3" type="ORF">OQ273_21330</name>
</gene>
<dbReference type="InterPro" id="IPR047142">
    <property type="entry name" value="OryJ/VirC-like"/>
</dbReference>
<dbReference type="InterPro" id="IPR014710">
    <property type="entry name" value="RmlC-like_jellyroll"/>
</dbReference>
<evidence type="ECO:0000313" key="4">
    <source>
        <dbReference type="Proteomes" id="UP001151234"/>
    </source>
</evidence>
<evidence type="ECO:0000259" key="2">
    <source>
        <dbReference type="Pfam" id="PF07883"/>
    </source>
</evidence>
<keyword evidence="1" id="KW-0732">Signal</keyword>
<keyword evidence="4" id="KW-1185">Reference proteome</keyword>
<reference evidence="3" key="1">
    <citation type="submission" date="2022-11" db="EMBL/GenBank/DDBJ databases">
        <title>Draft genome sequence of Hoeflea poritis E7-10 and Hoeflea prorocentri PM5-8, separated from scleractinian coral Porites lutea and marine dinoflagellate.</title>
        <authorList>
            <person name="Zhang G."/>
            <person name="Wei Q."/>
            <person name="Cai L."/>
        </authorList>
    </citation>
    <scope>NUCLEOTIDE SEQUENCE</scope>
    <source>
        <strain evidence="3">PM5-8</strain>
    </source>
</reference>
<dbReference type="InterPro" id="IPR013096">
    <property type="entry name" value="Cupin_2"/>
</dbReference>
<feature type="signal peptide" evidence="1">
    <location>
        <begin position="1"/>
        <end position="26"/>
    </location>
</feature>
<dbReference type="PANTHER" id="PTHR36156:SF2">
    <property type="entry name" value="CUPIN TYPE-2 DOMAIN-CONTAINING PROTEIN"/>
    <property type="match status" value="1"/>
</dbReference>
<name>A0A9X3UL90_9HYPH</name>
<evidence type="ECO:0000256" key="1">
    <source>
        <dbReference type="SAM" id="SignalP"/>
    </source>
</evidence>
<organism evidence="3 4">
    <name type="scientific">Hoeflea prorocentri</name>
    <dbReference type="NCBI Taxonomy" id="1922333"/>
    <lineage>
        <taxon>Bacteria</taxon>
        <taxon>Pseudomonadati</taxon>
        <taxon>Pseudomonadota</taxon>
        <taxon>Alphaproteobacteria</taxon>
        <taxon>Hyphomicrobiales</taxon>
        <taxon>Rhizobiaceae</taxon>
        <taxon>Hoeflea</taxon>
    </lineage>
</organism>
<feature type="domain" description="Cupin type-2" evidence="2">
    <location>
        <begin position="61"/>
        <end position="129"/>
    </location>
</feature>
<dbReference type="PANTHER" id="PTHR36156">
    <property type="entry name" value="SLR2101 PROTEIN"/>
    <property type="match status" value="1"/>
</dbReference>